<evidence type="ECO:0000256" key="1">
    <source>
        <dbReference type="SAM" id="MobiDB-lite"/>
    </source>
</evidence>
<proteinExistence type="predicted"/>
<name>A0AAX4M2Z4_9VIRU</name>
<accession>A0AAX4M2Z4</accession>
<feature type="transmembrane region" description="Helical" evidence="2">
    <location>
        <begin position="7"/>
        <end position="26"/>
    </location>
</feature>
<reference evidence="3" key="1">
    <citation type="submission" date="2024-03" db="EMBL/GenBank/DDBJ databases">
        <title>Characterization and abundance of plasmid-dependent Alphatectivirus phages.</title>
        <authorList>
            <person name="Parra B."/>
            <person name="Lutz V.T."/>
            <person name="Brondsted L."/>
            <person name="Carmona J.L."/>
            <person name="Palomo A."/>
            <person name="Nesme J."/>
            <person name="Le V.V.H."/>
            <person name="Smets B.F."/>
            <person name="Dechesne A."/>
        </authorList>
    </citation>
    <scope>NUCLEOTIDE SEQUENCE</scope>
</reference>
<evidence type="ECO:0000313" key="3">
    <source>
        <dbReference type="EMBL" id="WYA79368.1"/>
    </source>
</evidence>
<dbReference type="Pfam" id="PF16083">
    <property type="entry name" value="Phage_holin_3_3"/>
    <property type="match status" value="1"/>
</dbReference>
<organism evidence="3 4">
    <name type="scientific">Salmonella phage PKJ.Vi.20.5</name>
    <dbReference type="NCBI Taxonomy" id="3135609"/>
    <lineage>
        <taxon>Viruses</taxon>
        <taxon>Varidnaviria</taxon>
        <taxon>Bamfordvirae</taxon>
        <taxon>Preplasmiviricota</taxon>
        <taxon>Prepoliviricotina</taxon>
        <taxon>Tectiliviricetes</taxon>
        <taxon>Kalamavirales</taxon>
        <taxon>Tectiviridae</taxon>
        <taxon>Alphatectivirus</taxon>
    </lineage>
</organism>
<evidence type="ECO:0000256" key="2">
    <source>
        <dbReference type="SAM" id="Phobius"/>
    </source>
</evidence>
<feature type="region of interest" description="Disordered" evidence="1">
    <location>
        <begin position="95"/>
        <end position="117"/>
    </location>
</feature>
<keyword evidence="2" id="KW-0812">Transmembrane</keyword>
<dbReference type="Proteomes" id="UP001434302">
    <property type="component" value="Segment"/>
</dbReference>
<feature type="compositionally biased region" description="Basic and acidic residues" evidence="1">
    <location>
        <begin position="107"/>
        <end position="117"/>
    </location>
</feature>
<feature type="transmembrane region" description="Helical" evidence="2">
    <location>
        <begin position="38"/>
        <end position="61"/>
    </location>
</feature>
<keyword evidence="2" id="KW-0472">Membrane</keyword>
<sequence>MMENDEWWKYLIFPLVATLGGIVNYSKRALTMKRFSKLEFAVEAVSAAFVGLMVTLGGAAMDLSPHWLGMAAGMSGWMGADFVKAVFSQFVQSKIGPINQPGPIDSDNDKPGRTFND</sequence>
<keyword evidence="2" id="KW-1133">Transmembrane helix</keyword>
<dbReference type="EMBL" id="PP495484">
    <property type="protein sequence ID" value="WYA79368.1"/>
    <property type="molecule type" value="Genomic_DNA"/>
</dbReference>
<protein>
    <submittedName>
        <fullName evidence="3">Holin</fullName>
    </submittedName>
</protein>
<dbReference type="InterPro" id="IPR032126">
    <property type="entry name" value="LydA_holin"/>
</dbReference>
<evidence type="ECO:0000313" key="4">
    <source>
        <dbReference type="Proteomes" id="UP001434302"/>
    </source>
</evidence>